<keyword evidence="2" id="KW-1185">Reference proteome</keyword>
<evidence type="ECO:0000313" key="2">
    <source>
        <dbReference type="Proteomes" id="UP001372526"/>
    </source>
</evidence>
<organism evidence="1 2">
    <name type="scientific">Bacillus bruguierae</name>
    <dbReference type="NCBI Taxonomy" id="3127667"/>
    <lineage>
        <taxon>Bacteria</taxon>
        <taxon>Bacillati</taxon>
        <taxon>Bacillota</taxon>
        <taxon>Bacilli</taxon>
        <taxon>Bacillales</taxon>
        <taxon>Bacillaceae</taxon>
        <taxon>Bacillus</taxon>
    </lineage>
</organism>
<evidence type="ECO:0000313" key="1">
    <source>
        <dbReference type="EMBL" id="MEI4802847.1"/>
    </source>
</evidence>
<evidence type="ECO:0008006" key="3">
    <source>
        <dbReference type="Google" id="ProtNLM"/>
    </source>
</evidence>
<dbReference type="SUPFAM" id="SSF160631">
    <property type="entry name" value="SMI1/KNR4-like"/>
    <property type="match status" value="1"/>
</dbReference>
<dbReference type="EMBL" id="JBAWSX010000010">
    <property type="protein sequence ID" value="MEI4802847.1"/>
    <property type="molecule type" value="Genomic_DNA"/>
</dbReference>
<sequence length="74" mass="8675">MKRTVNWRFLDKSVSEETIKNIAKEIGVKIPTNYINCAINHHGAGVKPYCFKIEEKKELPVIYYHLIRIVVNIF</sequence>
<gene>
    <name evidence="1" type="ORF">WAZ07_16320</name>
</gene>
<proteinExistence type="predicted"/>
<dbReference type="Proteomes" id="UP001372526">
    <property type="component" value="Unassembled WGS sequence"/>
</dbReference>
<comment type="caution">
    <text evidence="1">The sequence shown here is derived from an EMBL/GenBank/DDBJ whole genome shotgun (WGS) entry which is preliminary data.</text>
</comment>
<reference evidence="1 2" key="1">
    <citation type="submission" date="2024-01" db="EMBL/GenBank/DDBJ databases">
        <title>Seven novel Bacillus-like species.</title>
        <authorList>
            <person name="Liu G."/>
        </authorList>
    </citation>
    <scope>NUCLEOTIDE SEQUENCE [LARGE SCALE GENOMIC DNA]</scope>
    <source>
        <strain evidence="1 2">FJAT-51639</strain>
    </source>
</reference>
<accession>A0ABU8FJI5</accession>
<dbReference type="RefSeq" id="WP_336473300.1">
    <property type="nucleotide sequence ID" value="NZ_JBAWSX010000010.1"/>
</dbReference>
<protein>
    <recommendedName>
        <fullName evidence="3">SMI1/KNR4 family protein</fullName>
    </recommendedName>
</protein>
<name>A0ABU8FJI5_9BACI</name>
<dbReference type="InterPro" id="IPR037883">
    <property type="entry name" value="Knr4/Smi1-like_sf"/>
</dbReference>